<dbReference type="Proteomes" id="UP000230391">
    <property type="component" value="Unassembled WGS sequence"/>
</dbReference>
<reference evidence="15" key="1">
    <citation type="submission" date="2017-09" db="EMBL/GenBank/DDBJ databases">
        <title>Depth-based differentiation of microbial function through sediment-hosted aquifers and enrichment of novel symbionts in the deep terrestrial subsurface.</title>
        <authorList>
            <person name="Probst A.J."/>
            <person name="Ladd B."/>
            <person name="Jarett J.K."/>
            <person name="Geller-Mcgrath D.E."/>
            <person name="Sieber C.M.K."/>
            <person name="Emerson J.B."/>
            <person name="Anantharaman K."/>
            <person name="Thomas B.C."/>
            <person name="Malmstrom R."/>
            <person name="Stieglmeier M."/>
            <person name="Klingl A."/>
            <person name="Woyke T."/>
            <person name="Ryan C.M."/>
            <person name="Banfield J.F."/>
        </authorList>
    </citation>
    <scope>NUCLEOTIDE SEQUENCE [LARGE SCALE GENOMIC DNA]</scope>
</reference>
<dbReference type="AlphaFoldDB" id="A0A2M8FEQ3"/>
<dbReference type="InterPro" id="IPR040690">
    <property type="entry name" value="FtsX_ECD"/>
</dbReference>
<feature type="domain" description="ABC3 transporter permease C-terminal" evidence="12">
    <location>
        <begin position="189"/>
        <end position="305"/>
    </location>
</feature>
<evidence type="ECO:0000256" key="5">
    <source>
        <dbReference type="ARBA" id="ARBA00022618"/>
    </source>
</evidence>
<sequence>MITSFRRVLRSGFVGFWRSAYVSLASIFVITIALFVIGSTMMIDQLLVVSLQQLQAKVDINVYFVTTAGQDDIDALKTSLEALPDVAQVTYTSREQALAEYRAKYQSDTVAMQALDELKENPLGATVAIQAKAVSQYENIASFLDEQKAQEEPQNPIISRINYADKRDSISKLQAIIDAVERASFITQIVLIIAAILITFNTIRLAIYTAREEISIMRLVGASNMFIRGPFMLQGVMYGVIAGVLALLMLYPILVWMGPKTEIFFGLNIFDYFVSDFSNIFITLVGIGVALGLVSSVLAVARYLRV</sequence>
<evidence type="ECO:0000256" key="3">
    <source>
        <dbReference type="ARBA" id="ARBA00021907"/>
    </source>
</evidence>
<dbReference type="Pfam" id="PF02687">
    <property type="entry name" value="FtsX"/>
    <property type="match status" value="1"/>
</dbReference>
<comment type="similarity">
    <text evidence="2 10">Belongs to the ABC-4 integral membrane protein family. FtsX subfamily.</text>
</comment>
<keyword evidence="4 10" id="KW-1003">Cell membrane</keyword>
<evidence type="ECO:0000256" key="1">
    <source>
        <dbReference type="ARBA" id="ARBA00004651"/>
    </source>
</evidence>
<dbReference type="GO" id="GO:0051301">
    <property type="term" value="P:cell division"/>
    <property type="evidence" value="ECO:0007669"/>
    <property type="project" value="UniProtKB-KW"/>
</dbReference>
<comment type="subcellular location">
    <subcellularLocation>
        <location evidence="1">Cell membrane</location>
        <topology evidence="1">Multi-pass membrane protein</topology>
    </subcellularLocation>
</comment>
<dbReference type="PANTHER" id="PTHR47755">
    <property type="entry name" value="CELL DIVISION PROTEIN FTSX"/>
    <property type="match status" value="1"/>
</dbReference>
<feature type="transmembrane region" description="Helical" evidence="11">
    <location>
        <begin position="277"/>
        <end position="301"/>
    </location>
</feature>
<evidence type="ECO:0000256" key="10">
    <source>
        <dbReference type="PIRNR" id="PIRNR003097"/>
    </source>
</evidence>
<dbReference type="PANTHER" id="PTHR47755:SF1">
    <property type="entry name" value="CELL DIVISION PROTEIN FTSX"/>
    <property type="match status" value="1"/>
</dbReference>
<dbReference type="PIRSF" id="PIRSF003097">
    <property type="entry name" value="FtsX"/>
    <property type="match status" value="1"/>
</dbReference>
<evidence type="ECO:0000313" key="15">
    <source>
        <dbReference type="Proteomes" id="UP000230391"/>
    </source>
</evidence>
<evidence type="ECO:0000256" key="2">
    <source>
        <dbReference type="ARBA" id="ARBA00007379"/>
    </source>
</evidence>
<evidence type="ECO:0000256" key="11">
    <source>
        <dbReference type="SAM" id="Phobius"/>
    </source>
</evidence>
<keyword evidence="9 10" id="KW-0131">Cell cycle</keyword>
<evidence type="ECO:0000256" key="4">
    <source>
        <dbReference type="ARBA" id="ARBA00022475"/>
    </source>
</evidence>
<dbReference type="GO" id="GO:0032153">
    <property type="term" value="C:cell division site"/>
    <property type="evidence" value="ECO:0007669"/>
    <property type="project" value="TreeGrafter"/>
</dbReference>
<evidence type="ECO:0000256" key="8">
    <source>
        <dbReference type="ARBA" id="ARBA00023136"/>
    </source>
</evidence>
<feature type="transmembrane region" description="Helical" evidence="11">
    <location>
        <begin position="231"/>
        <end position="257"/>
    </location>
</feature>
<name>A0A2M8FEQ3_9BACT</name>
<feature type="transmembrane region" description="Helical" evidence="11">
    <location>
        <begin position="21"/>
        <end position="43"/>
    </location>
</feature>
<evidence type="ECO:0000256" key="6">
    <source>
        <dbReference type="ARBA" id="ARBA00022692"/>
    </source>
</evidence>
<evidence type="ECO:0000313" key="14">
    <source>
        <dbReference type="EMBL" id="PJC56071.1"/>
    </source>
</evidence>
<evidence type="ECO:0000256" key="7">
    <source>
        <dbReference type="ARBA" id="ARBA00022989"/>
    </source>
</evidence>
<dbReference type="Pfam" id="PF18075">
    <property type="entry name" value="FtsX_ECD"/>
    <property type="match status" value="1"/>
</dbReference>
<protein>
    <recommendedName>
        <fullName evidence="3 10">Cell division protein FtsX</fullName>
    </recommendedName>
</protein>
<keyword evidence="8 10" id="KW-0472">Membrane</keyword>
<comment type="caution">
    <text evidence="14">The sequence shown here is derived from an EMBL/GenBank/DDBJ whole genome shotgun (WGS) entry which is preliminary data.</text>
</comment>
<gene>
    <name evidence="14" type="ORF">CO026_02290</name>
</gene>
<dbReference type="Gene3D" id="3.30.70.3040">
    <property type="match status" value="1"/>
</dbReference>
<feature type="transmembrane region" description="Helical" evidence="11">
    <location>
        <begin position="189"/>
        <end position="210"/>
    </location>
</feature>
<evidence type="ECO:0000259" key="13">
    <source>
        <dbReference type="Pfam" id="PF18075"/>
    </source>
</evidence>
<organism evidence="14 15">
    <name type="scientific">Candidatus Kaiserbacteria bacterium CG_4_9_14_0_2_um_filter_41_32</name>
    <dbReference type="NCBI Taxonomy" id="1974601"/>
    <lineage>
        <taxon>Bacteria</taxon>
        <taxon>Candidatus Kaiseribacteriota</taxon>
    </lineage>
</organism>
<keyword evidence="6 11" id="KW-0812">Transmembrane</keyword>
<feature type="domain" description="FtsX extracellular" evidence="13">
    <location>
        <begin position="58"/>
        <end position="146"/>
    </location>
</feature>
<evidence type="ECO:0000256" key="9">
    <source>
        <dbReference type="ARBA" id="ARBA00023306"/>
    </source>
</evidence>
<keyword evidence="5 10" id="KW-0132">Cell division</keyword>
<keyword evidence="7 11" id="KW-1133">Transmembrane helix</keyword>
<evidence type="ECO:0000259" key="12">
    <source>
        <dbReference type="Pfam" id="PF02687"/>
    </source>
</evidence>
<dbReference type="GO" id="GO:0005886">
    <property type="term" value="C:plasma membrane"/>
    <property type="evidence" value="ECO:0007669"/>
    <property type="project" value="UniProtKB-SubCell"/>
</dbReference>
<proteinExistence type="inferred from homology"/>
<dbReference type="InterPro" id="IPR004513">
    <property type="entry name" value="FtsX"/>
</dbReference>
<dbReference type="EMBL" id="PFRD01000084">
    <property type="protein sequence ID" value="PJC56071.1"/>
    <property type="molecule type" value="Genomic_DNA"/>
</dbReference>
<accession>A0A2M8FEQ3</accession>
<dbReference type="InterPro" id="IPR003838">
    <property type="entry name" value="ABC3_permease_C"/>
</dbReference>